<dbReference type="RefSeq" id="WP_307309173.1">
    <property type="nucleotide sequence ID" value="NZ_JAUSRE010000014.1"/>
</dbReference>
<feature type="compositionally biased region" description="Basic and acidic residues" evidence="1">
    <location>
        <begin position="75"/>
        <end position="86"/>
    </location>
</feature>
<proteinExistence type="predicted"/>
<accession>A0ABT9RWN6</accession>
<sequence>MDGTGGSPQQLAAQLQSLSGRLASCSAGVEKVLGGFQDIQMLDWQSPAGRAYRDAVAHQAASLRRALDRLEEAGRAVARRAQEDGARPLAPSGWPG</sequence>
<evidence type="ECO:0000256" key="1">
    <source>
        <dbReference type="SAM" id="MobiDB-lite"/>
    </source>
</evidence>
<dbReference type="EMBL" id="JAUSRE010000014">
    <property type="protein sequence ID" value="MDP9889211.1"/>
    <property type="molecule type" value="Genomic_DNA"/>
</dbReference>
<evidence type="ECO:0000313" key="3">
    <source>
        <dbReference type="Proteomes" id="UP001226577"/>
    </source>
</evidence>
<comment type="caution">
    <text evidence="2">The sequence shown here is derived from an EMBL/GenBank/DDBJ whole genome shotgun (WGS) entry which is preliminary data.</text>
</comment>
<evidence type="ECO:0000313" key="2">
    <source>
        <dbReference type="EMBL" id="MDP9889211.1"/>
    </source>
</evidence>
<organism evidence="2 3">
    <name type="scientific">Pseudarthrobacter enclensis</name>
    <dbReference type="NCBI Taxonomy" id="993070"/>
    <lineage>
        <taxon>Bacteria</taxon>
        <taxon>Bacillati</taxon>
        <taxon>Actinomycetota</taxon>
        <taxon>Actinomycetes</taxon>
        <taxon>Micrococcales</taxon>
        <taxon>Micrococcaceae</taxon>
        <taxon>Pseudarthrobacter</taxon>
    </lineage>
</organism>
<gene>
    <name evidence="2" type="ORF">J2X98_002816</name>
</gene>
<protein>
    <submittedName>
        <fullName evidence="2">MarR-like DNA-binding transcriptional regulator SgrR of sgrS sRNA</fullName>
    </submittedName>
</protein>
<name>A0ABT9RWN6_9MICC</name>
<dbReference type="Proteomes" id="UP001226577">
    <property type="component" value="Unassembled WGS sequence"/>
</dbReference>
<feature type="region of interest" description="Disordered" evidence="1">
    <location>
        <begin position="75"/>
        <end position="96"/>
    </location>
</feature>
<dbReference type="InterPro" id="IPR038332">
    <property type="entry name" value="PPE_sf"/>
</dbReference>
<reference evidence="2 3" key="1">
    <citation type="submission" date="2023-07" db="EMBL/GenBank/DDBJ databases">
        <title>Sorghum-associated microbial communities from plants grown in Nebraska, USA.</title>
        <authorList>
            <person name="Schachtman D."/>
        </authorList>
    </citation>
    <scope>NUCLEOTIDE SEQUENCE [LARGE SCALE GENOMIC DNA]</scope>
    <source>
        <strain evidence="2 3">CC222</strain>
    </source>
</reference>
<keyword evidence="3" id="KW-1185">Reference proteome</keyword>
<dbReference type="Gene3D" id="1.20.1260.20">
    <property type="entry name" value="PPE superfamily"/>
    <property type="match status" value="1"/>
</dbReference>